<sequence>MSKMLVIFFIFGIFGAVISQFDDCNHPCNLKKEGQCCDGYNCYKFSEKVALCTTPEDCDEIMDHFKETGALL</sequence>
<name>A0AAV7IT26_COTGL</name>
<evidence type="ECO:0000256" key="1">
    <source>
        <dbReference type="SAM" id="SignalP"/>
    </source>
</evidence>
<feature type="chain" id="PRO_5043372659" evidence="1">
    <location>
        <begin position="20"/>
        <end position="72"/>
    </location>
</feature>
<evidence type="ECO:0000313" key="3">
    <source>
        <dbReference type="Proteomes" id="UP000826195"/>
    </source>
</evidence>
<keyword evidence="1" id="KW-0732">Signal</keyword>
<dbReference type="EMBL" id="JAHXZJ010000747">
    <property type="protein sequence ID" value="KAH0557267.1"/>
    <property type="molecule type" value="Genomic_DNA"/>
</dbReference>
<keyword evidence="3" id="KW-1185">Reference proteome</keyword>
<dbReference type="Proteomes" id="UP000826195">
    <property type="component" value="Unassembled WGS sequence"/>
</dbReference>
<protein>
    <submittedName>
        <fullName evidence="2">Uncharacterized protein</fullName>
    </submittedName>
</protein>
<accession>A0AAV7IT26</accession>
<proteinExistence type="predicted"/>
<organism evidence="2 3">
    <name type="scientific">Cotesia glomerata</name>
    <name type="common">Lepidopteran parasitic wasp</name>
    <name type="synonym">Apanteles glomeratus</name>
    <dbReference type="NCBI Taxonomy" id="32391"/>
    <lineage>
        <taxon>Eukaryota</taxon>
        <taxon>Metazoa</taxon>
        <taxon>Ecdysozoa</taxon>
        <taxon>Arthropoda</taxon>
        <taxon>Hexapoda</taxon>
        <taxon>Insecta</taxon>
        <taxon>Pterygota</taxon>
        <taxon>Neoptera</taxon>
        <taxon>Endopterygota</taxon>
        <taxon>Hymenoptera</taxon>
        <taxon>Apocrita</taxon>
        <taxon>Ichneumonoidea</taxon>
        <taxon>Braconidae</taxon>
        <taxon>Microgastrinae</taxon>
        <taxon>Cotesia</taxon>
    </lineage>
</organism>
<reference evidence="2 3" key="1">
    <citation type="journal article" date="2021" name="J. Hered.">
        <title>A chromosome-level genome assembly of the parasitoid wasp, Cotesia glomerata (Hymenoptera: Braconidae).</title>
        <authorList>
            <person name="Pinto B.J."/>
            <person name="Weis J.J."/>
            <person name="Gamble T."/>
            <person name="Ode P.J."/>
            <person name="Paul R."/>
            <person name="Zaspel J.M."/>
        </authorList>
    </citation>
    <scope>NUCLEOTIDE SEQUENCE [LARGE SCALE GENOMIC DNA]</scope>
    <source>
        <strain evidence="2">CgM1</strain>
    </source>
</reference>
<gene>
    <name evidence="2" type="ORF">KQX54_002535</name>
</gene>
<dbReference type="AlphaFoldDB" id="A0AAV7IT26"/>
<comment type="caution">
    <text evidence="2">The sequence shown here is derived from an EMBL/GenBank/DDBJ whole genome shotgun (WGS) entry which is preliminary data.</text>
</comment>
<feature type="signal peptide" evidence="1">
    <location>
        <begin position="1"/>
        <end position="19"/>
    </location>
</feature>
<evidence type="ECO:0000313" key="2">
    <source>
        <dbReference type="EMBL" id="KAH0557267.1"/>
    </source>
</evidence>